<evidence type="ECO:0000313" key="2">
    <source>
        <dbReference type="EMBL" id="OUL59119.1"/>
    </source>
</evidence>
<dbReference type="OrthoDB" id="6315884at2"/>
<keyword evidence="1" id="KW-0472">Membrane</keyword>
<dbReference type="EMBL" id="MWPV01000001">
    <property type="protein sequence ID" value="OUL59119.1"/>
    <property type="molecule type" value="Genomic_DNA"/>
</dbReference>
<dbReference type="AlphaFoldDB" id="A0A244CV36"/>
<organism evidence="2 3">
    <name type="scientific">Pseudoalteromonas ulvae</name>
    <dbReference type="NCBI Taxonomy" id="107327"/>
    <lineage>
        <taxon>Bacteria</taxon>
        <taxon>Pseudomonadati</taxon>
        <taxon>Pseudomonadota</taxon>
        <taxon>Gammaproteobacteria</taxon>
        <taxon>Alteromonadales</taxon>
        <taxon>Pseudoalteromonadaceae</taxon>
        <taxon>Pseudoalteromonas</taxon>
    </lineage>
</organism>
<name>A0A244CV36_PSEDV</name>
<evidence type="ECO:0000313" key="3">
    <source>
        <dbReference type="Proteomes" id="UP000194841"/>
    </source>
</evidence>
<accession>A0A244CV36</accession>
<dbReference type="Proteomes" id="UP000194841">
    <property type="component" value="Unassembled WGS sequence"/>
</dbReference>
<reference evidence="2 3" key="1">
    <citation type="submission" date="2017-02" db="EMBL/GenBank/DDBJ databases">
        <title>Pseudoalteromonas ulvae TC14 Genome.</title>
        <authorList>
            <person name="Molmeret M."/>
        </authorList>
    </citation>
    <scope>NUCLEOTIDE SEQUENCE [LARGE SCALE GENOMIC DNA]</scope>
    <source>
        <strain evidence="2">TC14</strain>
    </source>
</reference>
<evidence type="ECO:0000256" key="1">
    <source>
        <dbReference type="SAM" id="Phobius"/>
    </source>
</evidence>
<gene>
    <name evidence="2" type="ORF">B1199_02245</name>
</gene>
<keyword evidence="3" id="KW-1185">Reference proteome</keyword>
<protein>
    <submittedName>
        <fullName evidence="2">Uncharacterized protein</fullName>
    </submittedName>
</protein>
<keyword evidence="1" id="KW-1133">Transmembrane helix</keyword>
<dbReference type="RefSeq" id="WP_086742514.1">
    <property type="nucleotide sequence ID" value="NZ_MWPV01000001.1"/>
</dbReference>
<proteinExistence type="predicted"/>
<keyword evidence="1" id="KW-0812">Transmembrane</keyword>
<sequence length="185" mass="20729">MSDQCKIVFAGLAAKVSPELAKQLLQQKLKLNEKTVKKFLQGQDAFNPTTLEKAQKQQKVFASLGIKVQIVTPAHASQTDDDDDEQSQKERDLKIINALDYITTSLIRLEEKVDELAQNTPAKMPDLEDDIDPEPHAEPLIFEDDLDEPIKKGPNKVFMLIGGFILLLLIALLVISLLYPDMVTF</sequence>
<comment type="caution">
    <text evidence="2">The sequence shown here is derived from an EMBL/GenBank/DDBJ whole genome shotgun (WGS) entry which is preliminary data.</text>
</comment>
<feature type="transmembrane region" description="Helical" evidence="1">
    <location>
        <begin position="157"/>
        <end position="179"/>
    </location>
</feature>